<dbReference type="EMBL" id="VIFK01000011">
    <property type="protein sequence ID" value="TQF00510.1"/>
    <property type="molecule type" value="Genomic_DNA"/>
</dbReference>
<evidence type="ECO:0000313" key="2">
    <source>
        <dbReference type="EMBL" id="TQF00510.1"/>
    </source>
</evidence>
<comment type="caution">
    <text evidence="2">The sequence shown here is derived from an EMBL/GenBank/DDBJ whole genome shotgun (WGS) entry which is preliminary data.</text>
</comment>
<name>A0A540VUS4_9GAMM</name>
<dbReference type="InterPro" id="IPR006342">
    <property type="entry name" value="FkbM_mtfrase"/>
</dbReference>
<accession>A0A540VUS4</accession>
<protein>
    <submittedName>
        <fullName evidence="2">FkbM family methyltransferase</fullName>
    </submittedName>
</protein>
<evidence type="ECO:0000313" key="3">
    <source>
        <dbReference type="Proteomes" id="UP000315400"/>
    </source>
</evidence>
<keyword evidence="2" id="KW-0808">Transferase</keyword>
<keyword evidence="2" id="KW-0489">Methyltransferase</keyword>
<dbReference type="InterPro" id="IPR029063">
    <property type="entry name" value="SAM-dependent_MTases_sf"/>
</dbReference>
<dbReference type="PANTHER" id="PTHR34203:SF15">
    <property type="entry name" value="SLL1173 PROTEIN"/>
    <property type="match status" value="1"/>
</dbReference>
<dbReference type="PANTHER" id="PTHR34203">
    <property type="entry name" value="METHYLTRANSFERASE, FKBM FAMILY PROTEIN"/>
    <property type="match status" value="1"/>
</dbReference>
<gene>
    <name evidence="2" type="ORF">FKY71_03140</name>
</gene>
<dbReference type="STRING" id="1260251.SPISAL_03835"/>
<reference evidence="2 3" key="1">
    <citation type="submission" date="2019-06" db="EMBL/GenBank/DDBJ databases">
        <title>Metagenome assembled Genome of Spiribacter salinus SL48-SHIP from the microbial mat of Salt Lake 48 (Novosibirsk region, Russia).</title>
        <authorList>
            <person name="Shipova A."/>
            <person name="Rozanov A.S."/>
            <person name="Bryanskaya A.V."/>
            <person name="Peltek S.E."/>
        </authorList>
    </citation>
    <scope>NUCLEOTIDE SEQUENCE [LARGE SCALE GENOMIC DNA]</scope>
    <source>
        <strain evidence="2">SL48-SHIP-2</strain>
    </source>
</reference>
<dbReference type="SUPFAM" id="SSF53335">
    <property type="entry name" value="S-adenosyl-L-methionine-dependent methyltransferases"/>
    <property type="match status" value="1"/>
</dbReference>
<organism evidence="2 3">
    <name type="scientific">Spiribacter salinus</name>
    <dbReference type="NCBI Taxonomy" id="1335746"/>
    <lineage>
        <taxon>Bacteria</taxon>
        <taxon>Pseudomonadati</taxon>
        <taxon>Pseudomonadota</taxon>
        <taxon>Gammaproteobacteria</taxon>
        <taxon>Chromatiales</taxon>
        <taxon>Ectothiorhodospiraceae</taxon>
        <taxon>Spiribacter</taxon>
    </lineage>
</organism>
<proteinExistence type="predicted"/>
<sequence length="254" mass="27557">MRQRVDGVRGFLRSLLIYAGPWRQPGLRRLYAPLVRPGMTVFDIGAHLGDRTQAFAGLGAAVIALEPQPQLQRYLAWRVRGLSAVTVLGQAVGASPGHASLAMSPRHPTLATLSSAWRRDIGGRNAAFAEVNWEASIDVEVTTLDALIARFGIPGFCKIDVEGHEAAILEGLSQPLPALSLEFVAGGEAIAERCLARLNALGDYEFNVVAGEARRFEWHQWMGPAAVQAWIRQNANRVGSGDLYARLIDGEPIE</sequence>
<evidence type="ECO:0000259" key="1">
    <source>
        <dbReference type="Pfam" id="PF05050"/>
    </source>
</evidence>
<feature type="domain" description="Methyltransferase FkbM" evidence="1">
    <location>
        <begin position="43"/>
        <end position="174"/>
    </location>
</feature>
<dbReference type="Proteomes" id="UP000315400">
    <property type="component" value="Unassembled WGS sequence"/>
</dbReference>
<dbReference type="GO" id="GO:0008168">
    <property type="term" value="F:methyltransferase activity"/>
    <property type="evidence" value="ECO:0007669"/>
    <property type="project" value="UniProtKB-KW"/>
</dbReference>
<dbReference type="Gene3D" id="3.40.50.150">
    <property type="entry name" value="Vaccinia Virus protein VP39"/>
    <property type="match status" value="1"/>
</dbReference>
<dbReference type="NCBIfam" id="TIGR01444">
    <property type="entry name" value="fkbM_fam"/>
    <property type="match status" value="1"/>
</dbReference>
<dbReference type="AlphaFoldDB" id="A0A540VUS4"/>
<dbReference type="GO" id="GO:0032259">
    <property type="term" value="P:methylation"/>
    <property type="evidence" value="ECO:0007669"/>
    <property type="project" value="UniProtKB-KW"/>
</dbReference>
<dbReference type="Pfam" id="PF05050">
    <property type="entry name" value="Methyltransf_21"/>
    <property type="match status" value="1"/>
</dbReference>
<dbReference type="InterPro" id="IPR052514">
    <property type="entry name" value="SAM-dependent_MTase"/>
</dbReference>